<dbReference type="InterPro" id="IPR049730">
    <property type="entry name" value="SNF2/RAD54-like_C"/>
</dbReference>
<dbReference type="SMART" id="SM00490">
    <property type="entry name" value="HELICc"/>
    <property type="match status" value="1"/>
</dbReference>
<dbReference type="PROSITE" id="PS00633">
    <property type="entry name" value="BROMODOMAIN_1"/>
    <property type="match status" value="1"/>
</dbReference>
<dbReference type="GO" id="GO:0005634">
    <property type="term" value="C:nucleus"/>
    <property type="evidence" value="ECO:0007669"/>
    <property type="project" value="UniProtKB-SubCell"/>
</dbReference>
<feature type="non-terminal residue" evidence="10">
    <location>
        <position position="995"/>
    </location>
</feature>
<dbReference type="InterPro" id="IPR038718">
    <property type="entry name" value="SNF2-like_sf"/>
</dbReference>
<reference evidence="11" key="2">
    <citation type="submission" date="2008-08" db="EMBL/GenBank/DDBJ databases">
        <authorList>
            <consortium name="Diatom Consortium"/>
            <person name="Grigoriev I."/>
            <person name="Grimwood J."/>
            <person name="Kuo A."/>
            <person name="Otillar R.P."/>
            <person name="Salamov A."/>
            <person name="Detter J.C."/>
            <person name="Lindquist E."/>
            <person name="Shapiro H."/>
            <person name="Lucas S."/>
            <person name="Glavina del Rio T."/>
            <person name="Pitluck S."/>
            <person name="Rokhsar D."/>
            <person name="Bowler C."/>
        </authorList>
    </citation>
    <scope>GENOME REANNOTATION</scope>
    <source>
        <strain evidence="11">CCAP 1055/1</strain>
    </source>
</reference>
<dbReference type="AlphaFoldDB" id="B7FTA0"/>
<evidence type="ECO:0000313" key="10">
    <source>
        <dbReference type="EMBL" id="EEC50932.1"/>
    </source>
</evidence>
<evidence type="ECO:0000256" key="2">
    <source>
        <dbReference type="ARBA" id="ARBA00022801"/>
    </source>
</evidence>
<feature type="domain" description="Helicase C-terminal" evidence="9">
    <location>
        <begin position="568"/>
        <end position="717"/>
    </location>
</feature>
<dbReference type="STRING" id="556484.B7FTA0"/>
<organism evidence="10 11">
    <name type="scientific">Phaeodactylum tricornutum (strain CCAP 1055/1)</name>
    <dbReference type="NCBI Taxonomy" id="556484"/>
    <lineage>
        <taxon>Eukaryota</taxon>
        <taxon>Sar</taxon>
        <taxon>Stramenopiles</taxon>
        <taxon>Ochrophyta</taxon>
        <taxon>Bacillariophyta</taxon>
        <taxon>Bacillariophyceae</taxon>
        <taxon>Bacillariophycidae</taxon>
        <taxon>Naviculales</taxon>
        <taxon>Phaeodactylaceae</taxon>
        <taxon>Phaeodactylum</taxon>
    </lineage>
</organism>
<dbReference type="InterPro" id="IPR029295">
    <property type="entry name" value="SnAC"/>
</dbReference>
<dbReference type="eggNOG" id="KOG0386">
    <property type="taxonomic scope" value="Eukaryota"/>
</dbReference>
<dbReference type="Proteomes" id="UP000000759">
    <property type="component" value="Chromosome 2"/>
</dbReference>
<dbReference type="SMART" id="SM00487">
    <property type="entry name" value="DEXDc"/>
    <property type="match status" value="1"/>
</dbReference>
<dbReference type="PANTHER" id="PTHR10799">
    <property type="entry name" value="SNF2/RAD54 HELICASE FAMILY"/>
    <property type="match status" value="1"/>
</dbReference>
<dbReference type="SMART" id="SM01314">
    <property type="entry name" value="SnAC"/>
    <property type="match status" value="1"/>
</dbReference>
<dbReference type="Gene3D" id="1.20.920.10">
    <property type="entry name" value="Bromodomain-like"/>
    <property type="match status" value="1"/>
</dbReference>
<reference evidence="10 11" key="1">
    <citation type="journal article" date="2008" name="Nature">
        <title>The Phaeodactylum genome reveals the evolutionary history of diatom genomes.</title>
        <authorList>
            <person name="Bowler C."/>
            <person name="Allen A.E."/>
            <person name="Badger J.H."/>
            <person name="Grimwood J."/>
            <person name="Jabbari K."/>
            <person name="Kuo A."/>
            <person name="Maheswari U."/>
            <person name="Martens C."/>
            <person name="Maumus F."/>
            <person name="Otillar R.P."/>
            <person name="Rayko E."/>
            <person name="Salamov A."/>
            <person name="Vandepoele K."/>
            <person name="Beszteri B."/>
            <person name="Gruber A."/>
            <person name="Heijde M."/>
            <person name="Katinka M."/>
            <person name="Mock T."/>
            <person name="Valentin K."/>
            <person name="Verret F."/>
            <person name="Berges J.A."/>
            <person name="Brownlee C."/>
            <person name="Cadoret J.P."/>
            <person name="Chiovitti A."/>
            <person name="Choi C.J."/>
            <person name="Coesel S."/>
            <person name="De Martino A."/>
            <person name="Detter J.C."/>
            <person name="Durkin C."/>
            <person name="Falciatore A."/>
            <person name="Fournet J."/>
            <person name="Haruta M."/>
            <person name="Huysman M.J."/>
            <person name="Jenkins B.D."/>
            <person name="Jiroutova K."/>
            <person name="Jorgensen R.E."/>
            <person name="Joubert Y."/>
            <person name="Kaplan A."/>
            <person name="Kroger N."/>
            <person name="Kroth P.G."/>
            <person name="La Roche J."/>
            <person name="Lindquist E."/>
            <person name="Lommer M."/>
            <person name="Martin-Jezequel V."/>
            <person name="Lopez P.J."/>
            <person name="Lucas S."/>
            <person name="Mangogna M."/>
            <person name="McGinnis K."/>
            <person name="Medlin L.K."/>
            <person name="Montsant A."/>
            <person name="Oudot-Le Secq M.P."/>
            <person name="Napoli C."/>
            <person name="Obornik M."/>
            <person name="Parker M.S."/>
            <person name="Petit J.L."/>
            <person name="Porcel B.M."/>
            <person name="Poulsen N."/>
            <person name="Robison M."/>
            <person name="Rychlewski L."/>
            <person name="Rynearson T.A."/>
            <person name="Schmutz J."/>
            <person name="Shapiro H."/>
            <person name="Siaut M."/>
            <person name="Stanley M."/>
            <person name="Sussman M.R."/>
            <person name="Taylor A.R."/>
            <person name="Vardi A."/>
            <person name="von Dassow P."/>
            <person name="Vyverman W."/>
            <person name="Willis A."/>
            <person name="Wyrwicz L.S."/>
            <person name="Rokhsar D.S."/>
            <person name="Weissenbach J."/>
            <person name="Armbrust E.V."/>
            <person name="Green B.R."/>
            <person name="Van de Peer Y."/>
            <person name="Grigoriev I.V."/>
        </authorList>
    </citation>
    <scope>NUCLEOTIDE SEQUENCE [LARGE SCALE GENOMIC DNA]</scope>
    <source>
        <strain evidence="10 11">CCAP 1055/1</strain>
    </source>
</reference>
<dbReference type="CDD" id="cd18793">
    <property type="entry name" value="SF2_C_SNF"/>
    <property type="match status" value="1"/>
</dbReference>
<dbReference type="HOGENOM" id="CLU_000315_15_3_1"/>
<dbReference type="SMART" id="SM00297">
    <property type="entry name" value="BROMO"/>
    <property type="match status" value="1"/>
</dbReference>
<dbReference type="InterPro" id="IPR018359">
    <property type="entry name" value="Bromodomain_CS"/>
</dbReference>
<dbReference type="GeneID" id="7197022"/>
<dbReference type="GO" id="GO:0016787">
    <property type="term" value="F:hydrolase activity"/>
    <property type="evidence" value="ECO:0007669"/>
    <property type="project" value="UniProtKB-KW"/>
</dbReference>
<evidence type="ECO:0000313" key="11">
    <source>
        <dbReference type="Proteomes" id="UP000000759"/>
    </source>
</evidence>
<dbReference type="OrthoDB" id="448448at2759"/>
<evidence type="ECO:0000259" key="9">
    <source>
        <dbReference type="PROSITE" id="PS51194"/>
    </source>
</evidence>
<evidence type="ECO:0000259" key="8">
    <source>
        <dbReference type="PROSITE" id="PS51192"/>
    </source>
</evidence>
<dbReference type="InterPro" id="IPR014001">
    <property type="entry name" value="Helicase_ATP-bd"/>
</dbReference>
<dbReference type="SUPFAM" id="SSF47370">
    <property type="entry name" value="Bromodomain"/>
    <property type="match status" value="1"/>
</dbReference>
<dbReference type="PaxDb" id="2850-Phatr54139"/>
<dbReference type="Gene3D" id="3.40.50.10810">
    <property type="entry name" value="Tandem AAA-ATPase domain"/>
    <property type="match status" value="1"/>
</dbReference>
<feature type="region of interest" description="Disordered" evidence="6">
    <location>
        <begin position="52"/>
        <end position="73"/>
    </location>
</feature>
<evidence type="ECO:0000256" key="5">
    <source>
        <dbReference type="PROSITE-ProRule" id="PRU00035"/>
    </source>
</evidence>
<sequence>MLQKEKFLAVPFSVGAMVRSRDTAATLPPPAPLPKRSLSDLYPTIAELQRQLRAQKAAGQPTAKRSPTPLLDPEKFKRIKVEPKKYAKAIDRAARKSRQTTADTLSKQLKDVHKVLNAHQVDFFKFHRQRRTEHAKLLKTIRDVFNKEARKVEKDATHAEKARIAALRANDMTAYSKLLEETRNDRLQYLLDKTEKHFTQISSLLHQERSDDGGDQKGNNSYYASAHLKTEEVRQPSILVGGELKEYQLLGLQWLVSLYNNKLNGILADEMGLGKTIQAISLIAYLMEFKQNLGPYLVIVPLSTLSNWQNEFLKWCPAARLICYKGTPGLRKEIYRDQVRTGHFNVLLTTYEYIIKDKKFLRKIDWQYAIVDEGHRMKNAQSKFAVTLGTQYSTRYRVLLTGTPLMNDLSELWSLLNFLLPTIFNSVETFDQWFSRPFEQFGGGSNTDEGDDLLSNEERILVIHRLHELLRPFMLRRVKSEVLDQLPEKVEKVLRCELSSWQKELYKQISKKAVADTALMGTDTQAPSRGLNNIVMQLRKVCNHPYLFSPEGYHINDIIVRSSGKMALLDQMLPKLRAAGHRVLMFTQMTAVMTIMEDYFALRGYKSLRLDGSTPAEEREKRMYKFNAPDSPYFVFLLSTRAGGLGLNLTSADTVIIFDSDWNPMMDLQAQDRAHRIGQRSDVSVFRLITYSPVEEKILSRANEKLSVSELVVESGQFNKQGGESDNSLERKRLMEKSAGSEDGEEDDDNNSESSDKEDLNEMLSNNEADYQLYSSIDEQLEREGGTLAPLYISDADVPDWVRYPHQGANDGGFEAPSNFLGDGSRKRKAVMYDDGLTEKQFLRMMEKQAVQEEQQPRKRPKLQKIAPSTVSAAAIPDAEEQAPLRSDSLLTDWTFRKLISCSKSVVALKDPSTKRRLSELFLEKPDPATFPDYYEIVEKPMAINDILRKCRAKIYSNLQEFNDDWMLMFANAKKFNGEDSWVVEDAKALEKELQ</sequence>
<dbReference type="CDD" id="cd17996">
    <property type="entry name" value="DEXHc_SMARCA2_SMARCA4"/>
    <property type="match status" value="1"/>
</dbReference>
<evidence type="ECO:0000256" key="4">
    <source>
        <dbReference type="ARBA" id="ARBA00023242"/>
    </source>
</evidence>
<keyword evidence="3 5" id="KW-0103">Bromodomain</keyword>
<name>B7FTA0_PHATC</name>
<dbReference type="PRINTS" id="PR00503">
    <property type="entry name" value="BROMODOMAIN"/>
</dbReference>
<dbReference type="EMBL" id="CM000606">
    <property type="protein sequence ID" value="EEC50932.1"/>
    <property type="molecule type" value="Genomic_DNA"/>
</dbReference>
<accession>B7FTA0</accession>
<dbReference type="KEGG" id="pti:PHATRDRAFT_54139"/>
<keyword evidence="4" id="KW-0539">Nucleus</keyword>
<dbReference type="Pfam" id="PF00271">
    <property type="entry name" value="Helicase_C"/>
    <property type="match status" value="1"/>
</dbReference>
<evidence type="ECO:0000256" key="3">
    <source>
        <dbReference type="ARBA" id="ARBA00023117"/>
    </source>
</evidence>
<dbReference type="InterPro" id="IPR001650">
    <property type="entry name" value="Helicase_C-like"/>
</dbReference>
<dbReference type="Gene3D" id="3.40.50.300">
    <property type="entry name" value="P-loop containing nucleotide triphosphate hydrolases"/>
    <property type="match status" value="1"/>
</dbReference>
<dbReference type="Pfam" id="PF14619">
    <property type="entry name" value="SnAC"/>
    <property type="match status" value="1"/>
</dbReference>
<feature type="region of interest" description="Disordered" evidence="6">
    <location>
        <begin position="735"/>
        <end position="760"/>
    </location>
</feature>
<keyword evidence="2" id="KW-0378">Hydrolase</keyword>
<feature type="domain" description="Bromo" evidence="7">
    <location>
        <begin position="914"/>
        <end position="984"/>
    </location>
</feature>
<dbReference type="Pfam" id="PF00176">
    <property type="entry name" value="SNF2-rel_dom"/>
    <property type="match status" value="1"/>
</dbReference>
<feature type="domain" description="Helicase ATP-binding" evidence="8">
    <location>
        <begin position="256"/>
        <end position="422"/>
    </location>
</feature>
<protein>
    <submittedName>
        <fullName evidence="10">Uncharacterized protein</fullName>
    </submittedName>
</protein>
<dbReference type="SUPFAM" id="SSF52540">
    <property type="entry name" value="P-loop containing nucleoside triphosphate hydrolases"/>
    <property type="match status" value="2"/>
</dbReference>
<evidence type="ECO:0000259" key="7">
    <source>
        <dbReference type="PROSITE" id="PS50014"/>
    </source>
</evidence>
<dbReference type="PROSITE" id="PS51194">
    <property type="entry name" value="HELICASE_CTER"/>
    <property type="match status" value="1"/>
</dbReference>
<dbReference type="InterPro" id="IPR001487">
    <property type="entry name" value="Bromodomain"/>
</dbReference>
<dbReference type="FunFam" id="3.40.50.10810:FF:000008">
    <property type="entry name" value="Chromatin structure-remodeling complex subunit snf21"/>
    <property type="match status" value="1"/>
</dbReference>
<comment type="subcellular location">
    <subcellularLocation>
        <location evidence="1">Nucleus</location>
    </subcellularLocation>
</comment>
<dbReference type="GO" id="GO:0042393">
    <property type="term" value="F:histone binding"/>
    <property type="evidence" value="ECO:0007669"/>
    <property type="project" value="InterPro"/>
</dbReference>
<proteinExistence type="predicted"/>
<dbReference type="Pfam" id="PF00439">
    <property type="entry name" value="Bromodomain"/>
    <property type="match status" value="1"/>
</dbReference>
<feature type="compositionally biased region" description="Acidic residues" evidence="6">
    <location>
        <begin position="742"/>
        <end position="751"/>
    </location>
</feature>
<dbReference type="PROSITE" id="PS51192">
    <property type="entry name" value="HELICASE_ATP_BIND_1"/>
    <property type="match status" value="1"/>
</dbReference>
<dbReference type="InterPro" id="IPR000330">
    <property type="entry name" value="SNF2_N"/>
</dbReference>
<dbReference type="RefSeq" id="XP_002178118.1">
    <property type="nucleotide sequence ID" value="XM_002178082.1"/>
</dbReference>
<gene>
    <name evidence="10" type="primary">hBRM</name>
    <name evidence="10" type="ORF">PHATRDRAFT_54139</name>
</gene>
<dbReference type="InterPro" id="IPR036427">
    <property type="entry name" value="Bromodomain-like_sf"/>
</dbReference>
<dbReference type="PROSITE" id="PS50014">
    <property type="entry name" value="BROMODOMAIN_2"/>
    <property type="match status" value="1"/>
</dbReference>
<keyword evidence="11" id="KW-1185">Reference proteome</keyword>
<evidence type="ECO:0000256" key="6">
    <source>
        <dbReference type="SAM" id="MobiDB-lite"/>
    </source>
</evidence>
<evidence type="ECO:0000256" key="1">
    <source>
        <dbReference type="ARBA" id="ARBA00004123"/>
    </source>
</evidence>
<dbReference type="InParanoid" id="B7FTA0"/>
<dbReference type="GO" id="GO:0005524">
    <property type="term" value="F:ATP binding"/>
    <property type="evidence" value="ECO:0007669"/>
    <property type="project" value="InterPro"/>
</dbReference>
<dbReference type="InterPro" id="IPR027417">
    <property type="entry name" value="P-loop_NTPase"/>
</dbReference>